<evidence type="ECO:0000313" key="1">
    <source>
        <dbReference type="EMBL" id="QJY47775.1"/>
    </source>
</evidence>
<protein>
    <submittedName>
        <fullName evidence="1">Uncharacterized protein</fullName>
    </submittedName>
</protein>
<proteinExistence type="predicted"/>
<reference evidence="1 2" key="1">
    <citation type="submission" date="2020-05" db="EMBL/GenBank/DDBJ databases">
        <authorList>
            <person name="Mo P."/>
        </authorList>
    </citation>
    <scope>NUCLEOTIDE SEQUENCE [LARGE SCALE GENOMIC DNA]</scope>
    <source>
        <strain evidence="1 2">Gen01</strain>
    </source>
</reference>
<sequence length="98" mass="10355">MPRLKQVVVRFSDAELAVVRERAAAAGLAVGAWIGETVLDTAEPGSGSVWALPDLLRLHADVVAVQRAGAVGDGRLEALLVRLEAVVEVAAVEFEVRQ</sequence>
<accession>A0A6M6JKL3</accession>
<gene>
    <name evidence="1" type="ORF">HOP40_19775</name>
</gene>
<evidence type="ECO:0000313" key="2">
    <source>
        <dbReference type="Proteomes" id="UP000505377"/>
    </source>
</evidence>
<dbReference type="EMBL" id="CP053564">
    <property type="protein sequence ID" value="QJY47775.1"/>
    <property type="molecule type" value="Genomic_DNA"/>
</dbReference>
<organism evidence="1 2">
    <name type="scientific">Pseudonocardia broussonetiae</name>
    <dbReference type="NCBI Taxonomy" id="2736640"/>
    <lineage>
        <taxon>Bacteria</taxon>
        <taxon>Bacillati</taxon>
        <taxon>Actinomycetota</taxon>
        <taxon>Actinomycetes</taxon>
        <taxon>Pseudonocardiales</taxon>
        <taxon>Pseudonocardiaceae</taxon>
        <taxon>Pseudonocardia</taxon>
    </lineage>
</organism>
<dbReference type="Proteomes" id="UP000505377">
    <property type="component" value="Chromosome"/>
</dbReference>
<dbReference type="RefSeq" id="WP_172160766.1">
    <property type="nucleotide sequence ID" value="NZ_CP053564.1"/>
</dbReference>
<dbReference type="KEGG" id="pbro:HOP40_19775"/>
<name>A0A6M6JKL3_9PSEU</name>
<dbReference type="AlphaFoldDB" id="A0A6M6JKL3"/>
<keyword evidence="2" id="KW-1185">Reference proteome</keyword>